<sequence>MRVLLDTCVLYPSVLRSILLDVASQGLFMPLWSERILDEWRHTSVRNHVEAEATIEIALLSSKWRESLVQVDKIDPNLHLPDDNDIHVLQAAITGKADELLTANLKDFPTDILSKQGLIRRAPDDFLLELAHANREAVLSAVEKTRKEAIRRSGQSINNRKMLKNARLPRLAKFIAG</sequence>
<accession>A0ABQ5VUG7</accession>
<reference evidence="3" key="1">
    <citation type="journal article" date="2019" name="Int. J. Syst. Evol. Microbiol.">
        <title>The Global Catalogue of Microorganisms (GCM) 10K type strain sequencing project: providing services to taxonomists for standard genome sequencing and annotation.</title>
        <authorList>
            <consortium name="The Broad Institute Genomics Platform"/>
            <consortium name="The Broad Institute Genome Sequencing Center for Infectious Disease"/>
            <person name="Wu L."/>
            <person name="Ma J."/>
        </authorList>
    </citation>
    <scope>NUCLEOTIDE SEQUENCE [LARGE SCALE GENOMIC DNA]</scope>
    <source>
        <strain evidence="3">NBRC 110140</strain>
    </source>
</reference>
<name>A0ABQ5VUG7_9RHOB</name>
<evidence type="ECO:0000313" key="3">
    <source>
        <dbReference type="Proteomes" id="UP001156694"/>
    </source>
</evidence>
<organism evidence="2 3">
    <name type="scientific">Amylibacter marinus</name>
    <dbReference type="NCBI Taxonomy" id="1475483"/>
    <lineage>
        <taxon>Bacteria</taxon>
        <taxon>Pseudomonadati</taxon>
        <taxon>Pseudomonadota</taxon>
        <taxon>Alphaproteobacteria</taxon>
        <taxon>Rhodobacterales</taxon>
        <taxon>Paracoccaceae</taxon>
        <taxon>Amylibacter</taxon>
    </lineage>
</organism>
<evidence type="ECO:0000313" key="2">
    <source>
        <dbReference type="EMBL" id="GLQ34821.1"/>
    </source>
</evidence>
<dbReference type="EMBL" id="BSNN01000002">
    <property type="protein sequence ID" value="GLQ34821.1"/>
    <property type="molecule type" value="Genomic_DNA"/>
</dbReference>
<dbReference type="Pfam" id="PF13470">
    <property type="entry name" value="PIN_3"/>
    <property type="match status" value="1"/>
</dbReference>
<dbReference type="NCBIfam" id="NF046100">
    <property type="entry name" value="RSP_2648_fam_PIN"/>
    <property type="match status" value="1"/>
</dbReference>
<dbReference type="RefSeq" id="WP_284376804.1">
    <property type="nucleotide sequence ID" value="NZ_BSNN01000002.1"/>
</dbReference>
<dbReference type="Proteomes" id="UP001156694">
    <property type="component" value="Unassembled WGS sequence"/>
</dbReference>
<proteinExistence type="predicted"/>
<comment type="caution">
    <text evidence="2">The sequence shown here is derived from an EMBL/GenBank/DDBJ whole genome shotgun (WGS) entry which is preliminary data.</text>
</comment>
<protein>
    <submittedName>
        <fullName evidence="2">PIN domain-containing protein</fullName>
    </submittedName>
</protein>
<evidence type="ECO:0000259" key="1">
    <source>
        <dbReference type="Pfam" id="PF13470"/>
    </source>
</evidence>
<gene>
    <name evidence="2" type="ORF">GCM10007939_11040</name>
</gene>
<keyword evidence="3" id="KW-1185">Reference proteome</keyword>
<dbReference type="InterPro" id="IPR002716">
    <property type="entry name" value="PIN_dom"/>
</dbReference>
<feature type="domain" description="PIN" evidence="1">
    <location>
        <begin position="2"/>
        <end position="105"/>
    </location>
</feature>